<accession>A0A833A047</accession>
<name>A0A833A047_9EURY</name>
<dbReference type="GO" id="GO:0003677">
    <property type="term" value="F:DNA binding"/>
    <property type="evidence" value="ECO:0007669"/>
    <property type="project" value="UniProtKB-KW"/>
</dbReference>
<comment type="domain">
    <text evidence="4">The winged helix domain is involved in binding to DNA in the preinitiation complex.</text>
</comment>
<comment type="subunit">
    <text evidence="4">Monomer. Interaction with RNA polymerase subunits RpoF and RpoE is necessary for Tfe stimulatory transcription activity. Able to interact with Tbp and RNA polymerase in the absence of DNA promoter. Interacts both with the preinitiation and elongation complexes.</text>
</comment>
<dbReference type="InterPro" id="IPR017919">
    <property type="entry name" value="TFIIE/TFIIEa_HTH"/>
</dbReference>
<keyword evidence="2 4" id="KW-0238">DNA-binding</keyword>
<dbReference type="Gene3D" id="1.10.10.10">
    <property type="entry name" value="Winged helix-like DNA-binding domain superfamily/Winged helix DNA-binding domain"/>
    <property type="match status" value="1"/>
</dbReference>
<dbReference type="InterPro" id="IPR036390">
    <property type="entry name" value="WH_DNA-bd_sf"/>
</dbReference>
<comment type="similarity">
    <text evidence="4">Belongs to the TFE family.</text>
</comment>
<dbReference type="InterPro" id="IPR039997">
    <property type="entry name" value="TFE"/>
</dbReference>
<sequence length="206" mass="24544">MASRKKLYKILENPLVQQVLLDILEDNIEGLDVLSTLIDLGEATDDEISRQLNMKLNTVRKILYKLYDARLVDYNREKEEDINWYTYTWKPTLDKLPWIVKKRAQEMLKKLKEQLAIEENNMFFYCPRCEIKYIFDEAMDYGFRCPHCGGTLKEYDNSKDIELLKNQIRFIEEELKSSIFHMSPSSLTSKSKGRKRSRKRVKRTKS</sequence>
<keyword evidence="3 4" id="KW-0804">Transcription</keyword>
<protein>
    <recommendedName>
        <fullName evidence="4 5">Transcription factor E</fullName>
        <shortName evidence="4">TFE</shortName>
    </recommendedName>
    <alternativeName>
        <fullName evidence="4">TFIIE subunit alpha homolog</fullName>
    </alternativeName>
    <alternativeName>
        <fullName evidence="4">Transcription initiation factor TFIIE</fullName>
    </alternativeName>
</protein>
<dbReference type="AlphaFoldDB" id="A0A833A047"/>
<evidence type="ECO:0000256" key="3">
    <source>
        <dbReference type="ARBA" id="ARBA00023163"/>
    </source>
</evidence>
<dbReference type="HAMAP" id="MF_01909">
    <property type="entry name" value="TFE_arch"/>
    <property type="match status" value="1"/>
</dbReference>
<feature type="domain" description="HTH TFE/IIEalpha-type" evidence="7">
    <location>
        <begin position="12"/>
        <end position="97"/>
    </location>
</feature>
<dbReference type="Proteomes" id="UP000623215">
    <property type="component" value="Unassembled WGS sequence"/>
</dbReference>
<evidence type="ECO:0000256" key="2">
    <source>
        <dbReference type="ARBA" id="ARBA00023125"/>
    </source>
</evidence>
<gene>
    <name evidence="4 8" type="primary">tfe</name>
    <name evidence="8" type="ORF">EYH55_06065</name>
</gene>
<dbReference type="PANTHER" id="PTHR13097">
    <property type="entry name" value="TRANSCRIPTION INITIATION FACTOR IIE, ALPHA SUBUNIT"/>
    <property type="match status" value="1"/>
</dbReference>
<dbReference type="EMBL" id="DQVW01000116">
    <property type="protein sequence ID" value="HIQ33025.1"/>
    <property type="molecule type" value="Genomic_DNA"/>
</dbReference>
<dbReference type="SUPFAM" id="SSF46785">
    <property type="entry name" value="Winged helix' DNA-binding domain"/>
    <property type="match status" value="1"/>
</dbReference>
<dbReference type="InterPro" id="IPR016481">
    <property type="entry name" value="TF_E_archaea"/>
</dbReference>
<dbReference type="Pfam" id="PF02002">
    <property type="entry name" value="TFIIE_alpha"/>
    <property type="match status" value="1"/>
</dbReference>
<evidence type="ECO:0000256" key="4">
    <source>
        <dbReference type="HAMAP-Rule" id="MF_01909"/>
    </source>
</evidence>
<keyword evidence="1 4" id="KW-0805">Transcription regulation</keyword>
<dbReference type="InterPro" id="IPR002853">
    <property type="entry name" value="TFIIE_asu"/>
</dbReference>
<organism evidence="8 9">
    <name type="scientific">Methanothermococcus okinawensis</name>
    <dbReference type="NCBI Taxonomy" id="155863"/>
    <lineage>
        <taxon>Archaea</taxon>
        <taxon>Methanobacteriati</taxon>
        <taxon>Methanobacteriota</taxon>
        <taxon>Methanomada group</taxon>
        <taxon>Methanococci</taxon>
        <taxon>Methanococcales</taxon>
        <taxon>Methanococcaceae</taxon>
        <taxon>Methanothermococcus</taxon>
    </lineage>
</organism>
<feature type="compositionally biased region" description="Basic residues" evidence="6">
    <location>
        <begin position="191"/>
        <end position="206"/>
    </location>
</feature>
<dbReference type="PIRSF" id="PIRSF006373">
    <property type="entry name" value="TF_E_archaea"/>
    <property type="match status" value="1"/>
</dbReference>
<evidence type="ECO:0000256" key="6">
    <source>
        <dbReference type="SAM" id="MobiDB-lite"/>
    </source>
</evidence>
<evidence type="ECO:0000256" key="5">
    <source>
        <dbReference type="NCBIfam" id="TIGR00373"/>
    </source>
</evidence>
<dbReference type="NCBIfam" id="NF004910">
    <property type="entry name" value="PRK06266.1"/>
    <property type="match status" value="1"/>
</dbReference>
<dbReference type="PANTHER" id="PTHR13097:SF7">
    <property type="entry name" value="GENERAL TRANSCRIPTION FACTOR IIE SUBUNIT 1"/>
    <property type="match status" value="1"/>
</dbReference>
<evidence type="ECO:0000259" key="7">
    <source>
        <dbReference type="PROSITE" id="PS51344"/>
    </source>
</evidence>
<dbReference type="SMART" id="SM00531">
    <property type="entry name" value="TFIIE"/>
    <property type="match status" value="1"/>
</dbReference>
<comment type="caution">
    <text evidence="8">The sequence shown here is derived from an EMBL/GenBank/DDBJ whole genome shotgun (WGS) entry which is preliminary data.</text>
</comment>
<proteinExistence type="inferred from homology"/>
<reference evidence="8" key="1">
    <citation type="journal article" date="2020" name="ISME J.">
        <title>Gammaproteobacteria mediating utilization of methyl-, sulfur- and petroleum organic compounds in deep ocean hydrothermal plumes.</title>
        <authorList>
            <person name="Zhou Z."/>
            <person name="Liu Y."/>
            <person name="Pan J."/>
            <person name="Cron B.R."/>
            <person name="Toner B.M."/>
            <person name="Anantharaman K."/>
            <person name="Breier J.A."/>
            <person name="Dick G.J."/>
            <person name="Li M."/>
        </authorList>
    </citation>
    <scope>NUCLEOTIDE SEQUENCE</scope>
    <source>
        <strain evidence="8">SZUA-1534</strain>
    </source>
</reference>
<dbReference type="GO" id="GO:0006367">
    <property type="term" value="P:transcription initiation at RNA polymerase II promoter"/>
    <property type="evidence" value="ECO:0007669"/>
    <property type="project" value="InterPro"/>
</dbReference>
<dbReference type="NCBIfam" id="TIGR00373">
    <property type="entry name" value="transcription factor E"/>
    <property type="match status" value="1"/>
</dbReference>
<dbReference type="InterPro" id="IPR036388">
    <property type="entry name" value="WH-like_DNA-bd_sf"/>
</dbReference>
<dbReference type="PROSITE" id="PS51344">
    <property type="entry name" value="HTH_TFE_IIE"/>
    <property type="match status" value="1"/>
</dbReference>
<dbReference type="InterPro" id="IPR024550">
    <property type="entry name" value="TFIIEa/SarR/Rpc3_HTH_dom"/>
</dbReference>
<evidence type="ECO:0000313" key="9">
    <source>
        <dbReference type="Proteomes" id="UP000623215"/>
    </source>
</evidence>
<evidence type="ECO:0000256" key="1">
    <source>
        <dbReference type="ARBA" id="ARBA00023015"/>
    </source>
</evidence>
<feature type="region of interest" description="Disordered" evidence="6">
    <location>
        <begin position="183"/>
        <end position="206"/>
    </location>
</feature>
<evidence type="ECO:0000313" key="8">
    <source>
        <dbReference type="EMBL" id="HIQ33025.1"/>
    </source>
</evidence>
<dbReference type="GO" id="GO:0006355">
    <property type="term" value="P:regulation of DNA-templated transcription"/>
    <property type="evidence" value="ECO:0007669"/>
    <property type="project" value="UniProtKB-UniRule"/>
</dbReference>
<comment type="function">
    <text evidence="4">Transcription factor that plays a role in the activation of archaeal genes transcribed by RNA polymerase. Facilitates transcription initiation by enhancing TATA-box recognition by TATA-box-binding protein (Tbp), and transcription factor B (Tfb) and RNA polymerase recruitment. Not absolutely required for transcription in vitro, but particularly important in cases where Tbp or Tfb function is not optimal. It dynamically alters the nucleic acid-binding properties of RNA polymerases by stabilizing the initiation complex and destabilizing elongation complexes. Seems to translocate with the RNA polymerase following initiation and acts by binding to the non template strand of the transcription bubble in elongation complexes.</text>
</comment>